<keyword evidence="9" id="KW-0949">S-adenosyl-L-methionine</keyword>
<feature type="compositionally biased region" description="Acidic residues" evidence="15">
    <location>
        <begin position="367"/>
        <end position="378"/>
    </location>
</feature>
<evidence type="ECO:0000256" key="1">
    <source>
        <dbReference type="ARBA" id="ARBA00001984"/>
    </source>
</evidence>
<dbReference type="Pfam" id="PF00856">
    <property type="entry name" value="SET"/>
    <property type="match status" value="1"/>
</dbReference>
<evidence type="ECO:0000256" key="15">
    <source>
        <dbReference type="SAM" id="MobiDB-lite"/>
    </source>
</evidence>
<dbReference type="InterPro" id="IPR041938">
    <property type="entry name" value="Hist-Lys_N-MTase_N"/>
</dbReference>
<keyword evidence="8 17" id="KW-0808">Transferase</keyword>
<evidence type="ECO:0000256" key="7">
    <source>
        <dbReference type="ARBA" id="ARBA00022603"/>
    </source>
</evidence>
<dbReference type="GO" id="GO:0005634">
    <property type="term" value="C:nucleus"/>
    <property type="evidence" value="ECO:0007669"/>
    <property type="project" value="UniProtKB-SubCell"/>
</dbReference>
<evidence type="ECO:0000259" key="16">
    <source>
        <dbReference type="PROSITE" id="PS50280"/>
    </source>
</evidence>
<feature type="compositionally biased region" description="Basic residues" evidence="15">
    <location>
        <begin position="523"/>
        <end position="533"/>
    </location>
</feature>
<dbReference type="GO" id="GO:0005694">
    <property type="term" value="C:chromosome"/>
    <property type="evidence" value="ECO:0007669"/>
    <property type="project" value="UniProtKB-SubCell"/>
</dbReference>
<comment type="function">
    <text evidence="1">Histone methyltransferase that trimethylates 'Lys-20' of histone H4 to form H4K20me3.</text>
</comment>
<evidence type="ECO:0000313" key="18">
    <source>
        <dbReference type="Proteomes" id="UP001337655"/>
    </source>
</evidence>
<feature type="compositionally biased region" description="Polar residues" evidence="15">
    <location>
        <begin position="467"/>
        <end position="482"/>
    </location>
</feature>
<dbReference type="PANTHER" id="PTHR12977:SF4">
    <property type="entry name" value="HISTONE-LYSINE N-METHYLTRANSFERASE KMT5B"/>
    <property type="match status" value="1"/>
</dbReference>
<evidence type="ECO:0000256" key="5">
    <source>
        <dbReference type="ARBA" id="ARBA00015413"/>
    </source>
</evidence>
<dbReference type="EMBL" id="JAVRRT010000002">
    <property type="protein sequence ID" value="KAK5174767.1"/>
    <property type="molecule type" value="Genomic_DNA"/>
</dbReference>
<evidence type="ECO:0000256" key="11">
    <source>
        <dbReference type="ARBA" id="ARBA00023242"/>
    </source>
</evidence>
<evidence type="ECO:0000256" key="14">
    <source>
        <dbReference type="ARBA" id="ARBA00048081"/>
    </source>
</evidence>
<feature type="compositionally biased region" description="Basic and acidic residues" evidence="15">
    <location>
        <begin position="321"/>
        <end position="336"/>
    </location>
</feature>
<evidence type="ECO:0000256" key="9">
    <source>
        <dbReference type="ARBA" id="ARBA00022691"/>
    </source>
</evidence>
<keyword evidence="7 17" id="KW-0489">Methyltransferase</keyword>
<feature type="region of interest" description="Disordered" evidence="15">
    <location>
        <begin position="757"/>
        <end position="795"/>
    </location>
</feature>
<dbReference type="RefSeq" id="XP_064663436.1">
    <property type="nucleotide sequence ID" value="XM_064799109.1"/>
</dbReference>
<dbReference type="GO" id="GO:0140943">
    <property type="term" value="F:histone H4K20 trimethyltransferase activity"/>
    <property type="evidence" value="ECO:0007669"/>
    <property type="project" value="UniProtKB-EC"/>
</dbReference>
<feature type="compositionally biased region" description="Polar residues" evidence="15">
    <location>
        <begin position="409"/>
        <end position="427"/>
    </location>
</feature>
<evidence type="ECO:0000256" key="4">
    <source>
        <dbReference type="ARBA" id="ARBA00014232"/>
    </source>
</evidence>
<dbReference type="Proteomes" id="UP001337655">
    <property type="component" value="Unassembled WGS sequence"/>
</dbReference>
<evidence type="ECO:0000256" key="6">
    <source>
        <dbReference type="ARBA" id="ARBA00022454"/>
    </source>
</evidence>
<proteinExistence type="predicted"/>
<dbReference type="InterPro" id="IPR046341">
    <property type="entry name" value="SET_dom_sf"/>
</dbReference>
<comment type="caution">
    <text evidence="17">The sequence shown here is derived from an EMBL/GenBank/DDBJ whole genome shotgun (WGS) entry which is preliminary data.</text>
</comment>
<keyword evidence="6" id="KW-0158">Chromosome</keyword>
<keyword evidence="10" id="KW-0156">Chromatin regulator</keyword>
<name>A0AAV9PNA1_9PEZI</name>
<feature type="compositionally biased region" description="Basic residues" evidence="15">
    <location>
        <begin position="628"/>
        <end position="637"/>
    </location>
</feature>
<dbReference type="GeneID" id="89923197"/>
<evidence type="ECO:0000256" key="2">
    <source>
        <dbReference type="ARBA" id="ARBA00004123"/>
    </source>
</evidence>
<feature type="compositionally biased region" description="Acidic residues" evidence="15">
    <location>
        <begin position="267"/>
        <end position="280"/>
    </location>
</feature>
<feature type="compositionally biased region" description="Polar residues" evidence="15">
    <location>
        <begin position="617"/>
        <end position="627"/>
    </location>
</feature>
<feature type="region of interest" description="Disordered" evidence="15">
    <location>
        <begin position="260"/>
        <end position="574"/>
    </location>
</feature>
<dbReference type="EC" id="2.1.1.372" evidence="12"/>
<dbReference type="SMART" id="SM00317">
    <property type="entry name" value="SET"/>
    <property type="match status" value="1"/>
</dbReference>
<dbReference type="Gene3D" id="1.10.10.1700">
    <property type="entry name" value="Histone-lysine N-methyltransferase"/>
    <property type="match status" value="1"/>
</dbReference>
<dbReference type="SUPFAM" id="SSF82199">
    <property type="entry name" value="SET domain"/>
    <property type="match status" value="1"/>
</dbReference>
<dbReference type="InterPro" id="IPR039977">
    <property type="entry name" value="Suv4-20/Set9"/>
</dbReference>
<dbReference type="AlphaFoldDB" id="A0AAV9PNA1"/>
<dbReference type="InterPro" id="IPR001214">
    <property type="entry name" value="SET_dom"/>
</dbReference>
<feature type="region of interest" description="Disordered" evidence="15">
    <location>
        <begin position="612"/>
        <end position="676"/>
    </location>
</feature>
<evidence type="ECO:0000256" key="8">
    <source>
        <dbReference type="ARBA" id="ARBA00022679"/>
    </source>
</evidence>
<dbReference type="PROSITE" id="PS51567">
    <property type="entry name" value="SAM_MT43_SUVAR420_1"/>
    <property type="match status" value="1"/>
</dbReference>
<evidence type="ECO:0000256" key="12">
    <source>
        <dbReference type="ARBA" id="ARBA00024057"/>
    </source>
</evidence>
<gene>
    <name evidence="17" type="primary">set9</name>
    <name evidence="17" type="ORF">LTR77_001850</name>
</gene>
<reference evidence="17 18" key="1">
    <citation type="submission" date="2023-08" db="EMBL/GenBank/DDBJ databases">
        <title>Black Yeasts Isolated from many extreme environments.</title>
        <authorList>
            <person name="Coleine C."/>
            <person name="Stajich J.E."/>
            <person name="Selbmann L."/>
        </authorList>
    </citation>
    <scope>NUCLEOTIDE SEQUENCE [LARGE SCALE GENOMIC DNA]</scope>
    <source>
        <strain evidence="17 18">CCFEE 5935</strain>
    </source>
</reference>
<evidence type="ECO:0000256" key="10">
    <source>
        <dbReference type="ARBA" id="ARBA00022853"/>
    </source>
</evidence>
<dbReference type="CDD" id="cd10524">
    <property type="entry name" value="SET_Suv4-20-like"/>
    <property type="match status" value="1"/>
</dbReference>
<sequence>MPRQPVDLEEALKKKGGLTLSQLANYDDLITDTLVDRVYYWSIIRKLKGNYHACRGVREELVCKILQDKCVIEKEPAEAHKEILALPGISKFYKGLGSVDEKDHFERHLRKYINIYVPDCPFEVATTNRYTITTAEACIKARKHIKRGAEIRYLNGIQVEMTEKEEKELSSRTDFSIVLSSRRKRPSLFLGPARFANHDCDSNAKLNTTGAHGIHIIARRDIAPGEEITVTYGEDYFGIDNCECLCGTCEGLQRNGWDPLGPVLPDSSDEEDSDEEEEEAPSSRRKRKVKVEQDSRSPSTLGKRKRGEDSARSSRNLQARSQHERAQDELREDASRSRRKAAQVGKGRKRKIDDGWLKDNSQAAAGADDEVQQDDEGDQTQTPQNDDLLDRIFNLLTSIGERRLGEMESGQSTPQEANDRSQSSGARSMTPHEPPSSFEEDSAGQQSAPTYANGLSRPRSVDMSPSRKLSSPTRTLKLTSPSKRLPLVKKERSMSSLRHVTSAEDSEADIYRVPPSPSPQPAPKRKRGRPRKYPRPEEQRIIEEPNTQSTASSSVSPPHDSSSAASQASSSTSVDSFAAGNIAFNICQMLTDDGMSKEEDAELDNITQAIGALESKQAANEPNNTKYNRPRPRRSQRHGAPVPSDLVSPVESIEPAPPSPSTTSTPEKRGPIRTPGDYHLTPLLLSTAYHRWVECRNCDELFVQSEAYLTRIACPRCERHSKLYGYHWPKTDREGKADREERVLDHRTIHRFIEPEEERAERKGRRGLGLLGQGGREGSGSAREGSEEVVGGGKRLRCTEERRRLRGTM</sequence>
<evidence type="ECO:0000256" key="3">
    <source>
        <dbReference type="ARBA" id="ARBA00004286"/>
    </source>
</evidence>
<feature type="compositionally biased region" description="Gly residues" evidence="15">
    <location>
        <begin position="767"/>
        <end position="778"/>
    </location>
</feature>
<comment type="subcellular location">
    <subcellularLocation>
        <location evidence="3">Chromosome</location>
    </subcellularLocation>
    <subcellularLocation>
        <location evidence="2">Nucleus</location>
    </subcellularLocation>
</comment>
<comment type="catalytic activity">
    <reaction evidence="14">
        <text>L-lysyl(20)-[histone H4] + 3 S-adenosyl-L-methionine = N(6),N(6),N(6)-trimethyl-L-lysyl(20)-[histone H4] + 3 S-adenosyl-L-homocysteine + 3 H(+)</text>
        <dbReference type="Rhea" id="RHEA:64456"/>
        <dbReference type="Rhea" id="RHEA-COMP:15554"/>
        <dbReference type="Rhea" id="RHEA-COMP:15998"/>
        <dbReference type="ChEBI" id="CHEBI:15378"/>
        <dbReference type="ChEBI" id="CHEBI:29969"/>
        <dbReference type="ChEBI" id="CHEBI:57856"/>
        <dbReference type="ChEBI" id="CHEBI:59789"/>
        <dbReference type="ChEBI" id="CHEBI:61961"/>
        <dbReference type="EC" id="2.1.1.372"/>
    </reaction>
</comment>
<dbReference type="GO" id="GO:0032259">
    <property type="term" value="P:methylation"/>
    <property type="evidence" value="ECO:0007669"/>
    <property type="project" value="UniProtKB-KW"/>
</dbReference>
<keyword evidence="18" id="KW-1185">Reference proteome</keyword>
<dbReference type="PROSITE" id="PS50280">
    <property type="entry name" value="SET"/>
    <property type="match status" value="1"/>
</dbReference>
<feature type="domain" description="SET" evidence="16">
    <location>
        <begin position="120"/>
        <end position="233"/>
    </location>
</feature>
<evidence type="ECO:0000256" key="13">
    <source>
        <dbReference type="ARBA" id="ARBA00030653"/>
    </source>
</evidence>
<accession>A0AAV9PNA1</accession>
<keyword evidence="11" id="KW-0539">Nucleus</keyword>
<feature type="compositionally biased region" description="Basic and acidic residues" evidence="15">
    <location>
        <begin position="534"/>
        <end position="543"/>
    </location>
</feature>
<dbReference type="InterPro" id="IPR025783">
    <property type="entry name" value="Set9_fungi"/>
</dbReference>
<feature type="compositionally biased region" description="Low complexity" evidence="15">
    <location>
        <begin position="544"/>
        <end position="574"/>
    </location>
</feature>
<dbReference type="PANTHER" id="PTHR12977">
    <property type="entry name" value="SUPPRESSOR OF VARIEGATION 4-20-RELATED"/>
    <property type="match status" value="1"/>
</dbReference>
<organism evidence="17 18">
    <name type="scientific">Saxophila tyrrhenica</name>
    <dbReference type="NCBI Taxonomy" id="1690608"/>
    <lineage>
        <taxon>Eukaryota</taxon>
        <taxon>Fungi</taxon>
        <taxon>Dikarya</taxon>
        <taxon>Ascomycota</taxon>
        <taxon>Pezizomycotina</taxon>
        <taxon>Dothideomycetes</taxon>
        <taxon>Dothideomycetidae</taxon>
        <taxon>Mycosphaerellales</taxon>
        <taxon>Extremaceae</taxon>
        <taxon>Saxophila</taxon>
    </lineage>
</organism>
<dbReference type="Gene3D" id="2.170.270.10">
    <property type="entry name" value="SET domain"/>
    <property type="match status" value="1"/>
</dbReference>
<feature type="compositionally biased region" description="Basic residues" evidence="15">
    <location>
        <begin position="337"/>
        <end position="350"/>
    </location>
</feature>
<protein>
    <recommendedName>
        <fullName evidence="5">Histone-lysine N-methyltransferase SET9</fullName>
        <ecNumber evidence="12">2.1.1.372</ecNumber>
    </recommendedName>
    <alternativeName>
        <fullName evidence="4">Histone-lysine N-methyltransferase set9</fullName>
    </alternativeName>
    <alternativeName>
        <fullName evidence="13">SET domain protein 9</fullName>
    </alternativeName>
</protein>
<evidence type="ECO:0000313" key="17">
    <source>
        <dbReference type="EMBL" id="KAK5174767.1"/>
    </source>
</evidence>